<keyword evidence="1" id="KW-0645">Protease</keyword>
<reference evidence="1 2" key="1">
    <citation type="submission" date="2019-10" db="EMBL/GenBank/DDBJ databases">
        <title>Taxonomy of Antarctic Massilia spp.: description of Massilia rubra sp. nov., Massilia aquatica sp. nov., Massilia mucilaginosa sp. nov., Massilia frigida sp. nov. isolated from streams, lakes and regoliths.</title>
        <authorList>
            <person name="Holochova P."/>
            <person name="Sedlacek I."/>
            <person name="Kralova S."/>
            <person name="Maslanova I."/>
            <person name="Busse H.-J."/>
            <person name="Stankova E."/>
            <person name="Vrbovska V."/>
            <person name="Kovarovic V."/>
            <person name="Bartak M."/>
            <person name="Svec P."/>
            <person name="Pantucek R."/>
        </authorList>
    </citation>
    <scope>NUCLEOTIDE SEQUENCE [LARGE SCALE GENOMIC DNA]</scope>
    <source>
        <strain evidence="1 2">CCM 8694</strain>
    </source>
</reference>
<dbReference type="Proteomes" id="UP000610594">
    <property type="component" value="Unassembled WGS sequence"/>
</dbReference>
<comment type="caution">
    <text evidence="1">The sequence shown here is derived from an EMBL/GenBank/DDBJ whole genome shotgun (WGS) entry which is preliminary data.</text>
</comment>
<evidence type="ECO:0000313" key="1">
    <source>
        <dbReference type="EMBL" id="NHZ67222.1"/>
    </source>
</evidence>
<evidence type="ECO:0000313" key="2">
    <source>
        <dbReference type="Proteomes" id="UP000610594"/>
    </source>
</evidence>
<accession>A0ABX0N5Z6</accession>
<gene>
    <name evidence="1" type="ORF">F1735_34095</name>
</gene>
<name>A0ABX0N5Z6_9BURK</name>
<dbReference type="GO" id="GO:0006508">
    <property type="term" value="P:proteolysis"/>
    <property type="evidence" value="ECO:0007669"/>
    <property type="project" value="UniProtKB-KW"/>
</dbReference>
<keyword evidence="1" id="KW-0378">Hydrolase</keyword>
<sequence length="33" mass="3611">MNRLVSILVAGFLALMLLSSTVFVVDQRTFAVV</sequence>
<organism evidence="1 2">
    <name type="scientific">Massilia genomosp. 1</name>
    <dbReference type="NCBI Taxonomy" id="2609280"/>
    <lineage>
        <taxon>Bacteria</taxon>
        <taxon>Pseudomonadati</taxon>
        <taxon>Pseudomonadota</taxon>
        <taxon>Betaproteobacteria</taxon>
        <taxon>Burkholderiales</taxon>
        <taxon>Oxalobacteraceae</taxon>
        <taxon>Telluria group</taxon>
        <taxon>Massilia</taxon>
    </lineage>
</organism>
<proteinExistence type="predicted"/>
<feature type="non-terminal residue" evidence="1">
    <location>
        <position position="33"/>
    </location>
</feature>
<dbReference type="GO" id="GO:0008233">
    <property type="term" value="F:peptidase activity"/>
    <property type="evidence" value="ECO:0007669"/>
    <property type="project" value="UniProtKB-KW"/>
</dbReference>
<protein>
    <submittedName>
        <fullName evidence="1">Protease modulator HflC</fullName>
    </submittedName>
</protein>
<keyword evidence="2" id="KW-1185">Reference proteome</keyword>
<dbReference type="EMBL" id="WHJF01000392">
    <property type="protein sequence ID" value="NHZ67222.1"/>
    <property type="molecule type" value="Genomic_DNA"/>
</dbReference>